<dbReference type="UniPathway" id="UPA00241">
    <property type="reaction ID" value="UER00356"/>
</dbReference>
<dbReference type="Gene3D" id="3.40.50.300">
    <property type="entry name" value="P-loop containing nucleotide triphosphate hydrolases"/>
    <property type="match status" value="1"/>
</dbReference>
<dbReference type="GO" id="GO:0015937">
    <property type="term" value="P:coenzyme A biosynthetic process"/>
    <property type="evidence" value="ECO:0007669"/>
    <property type="project" value="UniProtKB-UniRule"/>
</dbReference>
<dbReference type="EMBL" id="WQLB01000001">
    <property type="protein sequence ID" value="MVN85387.1"/>
    <property type="molecule type" value="Genomic_DNA"/>
</dbReference>
<dbReference type="PROSITE" id="PS51219">
    <property type="entry name" value="DPCK"/>
    <property type="match status" value="1"/>
</dbReference>
<evidence type="ECO:0000313" key="7">
    <source>
        <dbReference type="Proteomes" id="UP000483286"/>
    </source>
</evidence>
<evidence type="ECO:0000256" key="5">
    <source>
        <dbReference type="SAM" id="MobiDB-lite"/>
    </source>
</evidence>
<feature type="binding site" evidence="3">
    <location>
        <begin position="35"/>
        <end position="40"/>
    </location>
    <ligand>
        <name>ATP</name>
        <dbReference type="ChEBI" id="CHEBI:30616"/>
    </ligand>
</feature>
<reference evidence="6 7" key="1">
    <citation type="submission" date="2019-12" db="EMBL/GenBank/DDBJ databases">
        <title>Deinococcus sp. HMF7620 Genome sequencing and assembly.</title>
        <authorList>
            <person name="Kang H."/>
            <person name="Kim H."/>
            <person name="Joh K."/>
        </authorList>
    </citation>
    <scope>NUCLEOTIDE SEQUENCE [LARGE SCALE GENOMIC DNA]</scope>
    <source>
        <strain evidence="6 7">HMF7620</strain>
    </source>
</reference>
<dbReference type="HAMAP" id="MF_00376">
    <property type="entry name" value="Dephospho_CoA_kinase"/>
    <property type="match status" value="1"/>
</dbReference>
<protein>
    <recommendedName>
        <fullName evidence="3 4">Dephospho-CoA kinase</fullName>
        <ecNumber evidence="3 4">2.7.1.24</ecNumber>
    </recommendedName>
    <alternativeName>
        <fullName evidence="3">Dephosphocoenzyme A kinase</fullName>
    </alternativeName>
</protein>
<organism evidence="6 7">
    <name type="scientific">Deinococcus arboris</name>
    <dbReference type="NCBI Taxonomy" id="2682977"/>
    <lineage>
        <taxon>Bacteria</taxon>
        <taxon>Thermotogati</taxon>
        <taxon>Deinococcota</taxon>
        <taxon>Deinococci</taxon>
        <taxon>Deinococcales</taxon>
        <taxon>Deinococcaceae</taxon>
        <taxon>Deinococcus</taxon>
    </lineage>
</organism>
<gene>
    <name evidence="3" type="primary">coaE</name>
    <name evidence="6" type="ORF">GO986_01220</name>
</gene>
<dbReference type="PANTHER" id="PTHR10695:SF46">
    <property type="entry name" value="BIFUNCTIONAL COENZYME A SYNTHASE-RELATED"/>
    <property type="match status" value="1"/>
</dbReference>
<feature type="region of interest" description="Disordered" evidence="5">
    <location>
        <begin position="1"/>
        <end position="30"/>
    </location>
</feature>
<dbReference type="EC" id="2.7.1.24" evidence="3 4"/>
<keyword evidence="3" id="KW-0963">Cytoplasm</keyword>
<dbReference type="CDD" id="cd02022">
    <property type="entry name" value="DPCK"/>
    <property type="match status" value="1"/>
</dbReference>
<evidence type="ECO:0000256" key="1">
    <source>
        <dbReference type="ARBA" id="ARBA00022741"/>
    </source>
</evidence>
<keyword evidence="3" id="KW-0173">Coenzyme A biosynthesis</keyword>
<evidence type="ECO:0000256" key="2">
    <source>
        <dbReference type="ARBA" id="ARBA00022840"/>
    </source>
</evidence>
<dbReference type="GO" id="GO:0004140">
    <property type="term" value="F:dephospho-CoA kinase activity"/>
    <property type="evidence" value="ECO:0007669"/>
    <property type="project" value="UniProtKB-UniRule"/>
</dbReference>
<evidence type="ECO:0000313" key="6">
    <source>
        <dbReference type="EMBL" id="MVN85387.1"/>
    </source>
</evidence>
<dbReference type="Pfam" id="PF01121">
    <property type="entry name" value="CoaE"/>
    <property type="match status" value="1"/>
</dbReference>
<comment type="catalytic activity">
    <reaction evidence="3">
        <text>3'-dephospho-CoA + ATP = ADP + CoA + H(+)</text>
        <dbReference type="Rhea" id="RHEA:18245"/>
        <dbReference type="ChEBI" id="CHEBI:15378"/>
        <dbReference type="ChEBI" id="CHEBI:30616"/>
        <dbReference type="ChEBI" id="CHEBI:57287"/>
        <dbReference type="ChEBI" id="CHEBI:57328"/>
        <dbReference type="ChEBI" id="CHEBI:456216"/>
        <dbReference type="EC" id="2.7.1.24"/>
    </reaction>
</comment>
<keyword evidence="2 3" id="KW-0067">ATP-binding</keyword>
<dbReference type="InterPro" id="IPR001977">
    <property type="entry name" value="Depp_CoAkinase"/>
</dbReference>
<dbReference type="SUPFAM" id="SSF52540">
    <property type="entry name" value="P-loop containing nucleoside triphosphate hydrolases"/>
    <property type="match status" value="1"/>
</dbReference>
<keyword evidence="3 6" id="KW-0418">Kinase</keyword>
<keyword evidence="1 3" id="KW-0547">Nucleotide-binding</keyword>
<accession>A0A7C9HPN6</accession>
<comment type="similarity">
    <text evidence="3">Belongs to the CoaE family.</text>
</comment>
<comment type="function">
    <text evidence="3">Catalyzes the phosphorylation of the 3'-hydroxyl group of dephosphocoenzyme A to form coenzyme A.</text>
</comment>
<proteinExistence type="inferred from homology"/>
<evidence type="ECO:0000256" key="4">
    <source>
        <dbReference type="NCBIfam" id="TIGR00152"/>
    </source>
</evidence>
<dbReference type="AlphaFoldDB" id="A0A7C9HPN6"/>
<sequence>MKPAAAPGETRGRYSRGVTADPLPPRRLGLTGSIGAGKSTVAGLLRARGLTVLDADEQARLVTQEPEVLVQIEARFPGTVTAGVLDRAGLAARVFPDPAAVADLNAIVHPRVRARMNGLEAQAAARAEAWVVQDVPLLFESGLDAQMDAVLVVDAPLDVRLRRALARGGLTKDDILARDARQLPAEEKRRRATWVIENSSDLAGLEAQVERIMNSQEWTGEKAGRDTI</sequence>
<dbReference type="GO" id="GO:0005524">
    <property type="term" value="F:ATP binding"/>
    <property type="evidence" value="ECO:0007669"/>
    <property type="project" value="UniProtKB-UniRule"/>
</dbReference>
<comment type="subcellular location">
    <subcellularLocation>
        <location evidence="3">Cytoplasm</location>
    </subcellularLocation>
</comment>
<dbReference type="GO" id="GO:0005737">
    <property type="term" value="C:cytoplasm"/>
    <property type="evidence" value="ECO:0007669"/>
    <property type="project" value="UniProtKB-SubCell"/>
</dbReference>
<dbReference type="NCBIfam" id="TIGR00152">
    <property type="entry name" value="dephospho-CoA kinase"/>
    <property type="match status" value="1"/>
</dbReference>
<keyword evidence="7" id="KW-1185">Reference proteome</keyword>
<evidence type="ECO:0000256" key="3">
    <source>
        <dbReference type="HAMAP-Rule" id="MF_00376"/>
    </source>
</evidence>
<dbReference type="InterPro" id="IPR027417">
    <property type="entry name" value="P-loop_NTPase"/>
</dbReference>
<comment type="caution">
    <text evidence="6">The sequence shown here is derived from an EMBL/GenBank/DDBJ whole genome shotgun (WGS) entry which is preliminary data.</text>
</comment>
<name>A0A7C9HPN6_9DEIO</name>
<dbReference type="Proteomes" id="UP000483286">
    <property type="component" value="Unassembled WGS sequence"/>
</dbReference>
<dbReference type="PANTHER" id="PTHR10695">
    <property type="entry name" value="DEPHOSPHO-COA KINASE-RELATED"/>
    <property type="match status" value="1"/>
</dbReference>
<comment type="pathway">
    <text evidence="3">Cofactor biosynthesis; coenzyme A biosynthesis; CoA from (R)-pantothenate: step 5/5.</text>
</comment>
<keyword evidence="3 6" id="KW-0808">Transferase</keyword>